<dbReference type="Proteomes" id="UP000095495">
    <property type="component" value="Unassembled WGS sequence"/>
</dbReference>
<sequence length="487" mass="55574">MKNTQYFHDLVKGRYGRKIAYANVEQITADNIVNVIGNCIGAFYFNKTIIRYLWNYYKGDQPVLYRTKVQNADITNKVPENHAYEIVQFKVGQTYGEPIQLISRKDDDRINNAVDEFNDYLTDANKQEKDIKAGEWQSATGTSFKAVQIIKNGDMPFRIVAPTPMNTFVIYSQSTEEPLLAIQELKDADGQMYKLCYTDSYECKIVNGEVRDWKLHGFGGIPIVEFPNNHERISDIELVIGLLDAINTMQSNRMDGVEQFVQFWIKFVNCDIDPETFEKMKISHALTVKSNNEQNKSDVDIMTQELNQTECQVAKDDLWDNAQSILAIPNKNNNNSGGDTQGAVELRNGWDFSKSRAKLKDPIVKSAEKRLAKVVLNVIRIQDHDLGLSLRDFDVQINHSPQDNMYTKSQTLYQLLQAGIHPLVAIKSVGLWGDAEKTFLLSKPYLDNLWKTIDDVEAQEQKAQELINKMNTDGTQSQINKDKTVTE</sequence>
<reference evidence="1 2" key="1">
    <citation type="submission" date="2015-09" db="EMBL/GenBank/DDBJ databases">
        <authorList>
            <consortium name="Pathogen Informatics"/>
        </authorList>
    </citation>
    <scope>NUCLEOTIDE SEQUENCE [LARGE SCALE GENOMIC DNA]</scope>
    <source>
        <strain evidence="1 2">2789STDY5608863</strain>
    </source>
</reference>
<gene>
    <name evidence="1" type="ORF">ERS852420_02938</name>
</gene>
<dbReference type="AlphaFoldDB" id="A0A173UGW9"/>
<evidence type="ECO:0000313" key="1">
    <source>
        <dbReference type="EMBL" id="CUN13586.1"/>
    </source>
</evidence>
<organism evidence="1 2">
    <name type="scientific">Roseburia faecis</name>
    <dbReference type="NCBI Taxonomy" id="301302"/>
    <lineage>
        <taxon>Bacteria</taxon>
        <taxon>Bacillati</taxon>
        <taxon>Bacillota</taxon>
        <taxon>Clostridia</taxon>
        <taxon>Lachnospirales</taxon>
        <taxon>Lachnospiraceae</taxon>
        <taxon>Roseburia</taxon>
    </lineage>
</organism>
<name>A0A173UGW9_9FIRM</name>
<accession>A0A173UGW9</accession>
<dbReference type="RefSeq" id="WP_070103648.1">
    <property type="nucleotide sequence ID" value="NZ_CYXV01000014.1"/>
</dbReference>
<dbReference type="Pfam" id="PF05133">
    <property type="entry name" value="SPP1_portal"/>
    <property type="match status" value="1"/>
</dbReference>
<proteinExistence type="predicted"/>
<evidence type="ECO:0000313" key="2">
    <source>
        <dbReference type="Proteomes" id="UP000095495"/>
    </source>
</evidence>
<dbReference type="InterPro" id="IPR021145">
    <property type="entry name" value="Portal_protein_SPP1_Gp6-like"/>
</dbReference>
<dbReference type="EMBL" id="CYXV01000014">
    <property type="protein sequence ID" value="CUN13586.1"/>
    <property type="molecule type" value="Genomic_DNA"/>
</dbReference>
<protein>
    <submittedName>
        <fullName evidence="1">Phage portal protein, SPP1 family</fullName>
    </submittedName>
</protein>